<evidence type="ECO:0000313" key="6">
    <source>
        <dbReference type="Proteomes" id="UP000694044"/>
    </source>
</evidence>
<reference evidence="5" key="1">
    <citation type="submission" date="2021-02" db="EMBL/GenBank/DDBJ databases">
        <authorList>
            <person name="Palmer J.M."/>
        </authorList>
    </citation>
    <scope>NUCLEOTIDE SEQUENCE</scope>
    <source>
        <strain evidence="5">SCRP734</strain>
    </source>
</reference>
<dbReference type="Pfam" id="PF07714">
    <property type="entry name" value="PK_Tyr_Ser-Thr"/>
    <property type="match status" value="1"/>
</dbReference>
<dbReference type="Proteomes" id="UP000694044">
    <property type="component" value="Unassembled WGS sequence"/>
</dbReference>
<gene>
    <name evidence="5" type="ORF">PHYPSEUDO_001484</name>
</gene>
<dbReference type="AlphaFoldDB" id="A0A8T1VYU4"/>
<keyword evidence="2 3" id="KW-0040">ANK repeat</keyword>
<dbReference type="PROSITE" id="PS50088">
    <property type="entry name" value="ANK_REPEAT"/>
    <property type="match status" value="3"/>
</dbReference>
<comment type="caution">
    <text evidence="5">The sequence shown here is derived from an EMBL/GenBank/DDBJ whole genome shotgun (WGS) entry which is preliminary data.</text>
</comment>
<dbReference type="PANTHER" id="PTHR24171:SF9">
    <property type="entry name" value="ANKYRIN REPEAT DOMAIN-CONTAINING PROTEIN 39"/>
    <property type="match status" value="1"/>
</dbReference>
<accession>A0A8T1VYU4</accession>
<feature type="repeat" description="ANK" evidence="3">
    <location>
        <begin position="71"/>
        <end position="103"/>
    </location>
</feature>
<dbReference type="InterPro" id="IPR001245">
    <property type="entry name" value="Ser-Thr/Tyr_kinase_cat_dom"/>
</dbReference>
<evidence type="ECO:0000256" key="2">
    <source>
        <dbReference type="ARBA" id="ARBA00023043"/>
    </source>
</evidence>
<dbReference type="SMART" id="SM00248">
    <property type="entry name" value="ANK"/>
    <property type="match status" value="5"/>
</dbReference>
<feature type="domain" description="Serine-threonine/tyrosine-protein kinase catalytic" evidence="4">
    <location>
        <begin position="207"/>
        <end position="271"/>
    </location>
</feature>
<feature type="repeat" description="ANK" evidence="3">
    <location>
        <begin position="104"/>
        <end position="136"/>
    </location>
</feature>
<feature type="repeat" description="ANK" evidence="3">
    <location>
        <begin position="4"/>
        <end position="36"/>
    </location>
</feature>
<dbReference type="PANTHER" id="PTHR24171">
    <property type="entry name" value="ANKYRIN REPEAT DOMAIN-CONTAINING PROTEIN 39-RELATED"/>
    <property type="match status" value="1"/>
</dbReference>
<keyword evidence="6" id="KW-1185">Reference proteome</keyword>
<name>A0A8T1VYU4_9STRA</name>
<evidence type="ECO:0000259" key="4">
    <source>
        <dbReference type="Pfam" id="PF07714"/>
    </source>
</evidence>
<organism evidence="5 6">
    <name type="scientific">Phytophthora pseudosyringae</name>
    <dbReference type="NCBI Taxonomy" id="221518"/>
    <lineage>
        <taxon>Eukaryota</taxon>
        <taxon>Sar</taxon>
        <taxon>Stramenopiles</taxon>
        <taxon>Oomycota</taxon>
        <taxon>Peronosporomycetes</taxon>
        <taxon>Peronosporales</taxon>
        <taxon>Peronosporaceae</taxon>
        <taxon>Phytophthora</taxon>
    </lineage>
</organism>
<dbReference type="InterPro" id="IPR002110">
    <property type="entry name" value="Ankyrin_rpt"/>
</dbReference>
<proteinExistence type="predicted"/>
<dbReference type="OrthoDB" id="59416at2759"/>
<protein>
    <recommendedName>
        <fullName evidence="4">Serine-threonine/tyrosine-protein kinase catalytic domain-containing protein</fullName>
    </recommendedName>
</protein>
<evidence type="ECO:0000256" key="3">
    <source>
        <dbReference type="PROSITE-ProRule" id="PRU00023"/>
    </source>
</evidence>
<dbReference type="Pfam" id="PF00023">
    <property type="entry name" value="Ank"/>
    <property type="match status" value="1"/>
</dbReference>
<dbReference type="EMBL" id="JAGDFM010000121">
    <property type="protein sequence ID" value="KAG7385448.1"/>
    <property type="molecule type" value="Genomic_DNA"/>
</dbReference>
<evidence type="ECO:0000256" key="1">
    <source>
        <dbReference type="ARBA" id="ARBA00022737"/>
    </source>
</evidence>
<dbReference type="PROSITE" id="PS50297">
    <property type="entry name" value="ANK_REP_REGION"/>
    <property type="match status" value="3"/>
</dbReference>
<evidence type="ECO:0000313" key="5">
    <source>
        <dbReference type="EMBL" id="KAG7385448.1"/>
    </source>
</evidence>
<dbReference type="GO" id="GO:0004672">
    <property type="term" value="F:protein kinase activity"/>
    <property type="evidence" value="ECO:0007669"/>
    <property type="project" value="InterPro"/>
</dbReference>
<dbReference type="Pfam" id="PF12796">
    <property type="entry name" value="Ank_2"/>
    <property type="match status" value="1"/>
</dbReference>
<keyword evidence="1" id="KW-0677">Repeat</keyword>
<sequence>MNAQGRNALHEAAANAALDTIEFLLNLGVDLHQADTFGMTPVLDACRRGFLDTLKHLLAAGGVDINDANLAGQTALHLSAQDCHTEVVELLLDLGADVHQSEKRGWTPLHSAAAEGHASVVELLVVNGAQLDAETLSGETAEDLARKRGYEAVINYLRDLDAEDATLERLTSAELDLFEEYLLDPDEVCFDANEAKVDDTSNGSWLDAPIAVKLRKRDRITKYFVEALSEWSRLNHPHIVKLYGFCHSEEEPYFVYERAIHQSLSEYQQSGDSHHALGYLGKAVSSSSGAAVLT</sequence>